<protein>
    <submittedName>
        <fullName evidence="2">Uncharacterized protein</fullName>
    </submittedName>
</protein>
<proteinExistence type="predicted"/>
<feature type="compositionally biased region" description="Low complexity" evidence="1">
    <location>
        <begin position="192"/>
        <end position="203"/>
    </location>
</feature>
<dbReference type="AlphaFoldDB" id="A0A4P9W998"/>
<gene>
    <name evidence="2" type="ORF">BDK51DRAFT_38185</name>
</gene>
<dbReference type="Proteomes" id="UP000269721">
    <property type="component" value="Unassembled WGS sequence"/>
</dbReference>
<evidence type="ECO:0000313" key="2">
    <source>
        <dbReference type="EMBL" id="RKO88732.1"/>
    </source>
</evidence>
<reference evidence="3" key="1">
    <citation type="journal article" date="2018" name="Nat. Microbiol.">
        <title>Leveraging single-cell genomics to expand the fungal tree of life.</title>
        <authorList>
            <person name="Ahrendt S.R."/>
            <person name="Quandt C.A."/>
            <person name="Ciobanu D."/>
            <person name="Clum A."/>
            <person name="Salamov A."/>
            <person name="Andreopoulos B."/>
            <person name="Cheng J.F."/>
            <person name="Woyke T."/>
            <person name="Pelin A."/>
            <person name="Henrissat B."/>
            <person name="Reynolds N.K."/>
            <person name="Benny G.L."/>
            <person name="Smith M.E."/>
            <person name="James T.Y."/>
            <person name="Grigoriev I.V."/>
        </authorList>
    </citation>
    <scope>NUCLEOTIDE SEQUENCE [LARGE SCALE GENOMIC DNA]</scope>
</reference>
<name>A0A4P9W998_9FUNG</name>
<organism evidence="2 3">
    <name type="scientific">Blyttiomyces helicus</name>
    <dbReference type="NCBI Taxonomy" id="388810"/>
    <lineage>
        <taxon>Eukaryota</taxon>
        <taxon>Fungi</taxon>
        <taxon>Fungi incertae sedis</taxon>
        <taxon>Chytridiomycota</taxon>
        <taxon>Chytridiomycota incertae sedis</taxon>
        <taxon>Chytridiomycetes</taxon>
        <taxon>Chytridiomycetes incertae sedis</taxon>
        <taxon>Blyttiomyces</taxon>
    </lineage>
</organism>
<sequence>MLPRVADLQELISNRSKCSADSKFRIKLYTSPINADERDVASRSEDAPLRSSLRQTGSCIGAELLTRNHNTTLVIRPTILLSVFLCKSFTLSLIWSSGKTGLRIRRRGSGWVVMWPPRLPGLTGNAKHGNLDPAAVNPQKATPPIGGSVPAASMLLSPPTVIHLPPQAPKTVGAPSLQELQSRRRPNPYIWAPPATASPAAAPQRPPLLPRHHYDEGPPPSFPDRKPIQKSRFCR</sequence>
<evidence type="ECO:0000256" key="1">
    <source>
        <dbReference type="SAM" id="MobiDB-lite"/>
    </source>
</evidence>
<evidence type="ECO:0000313" key="3">
    <source>
        <dbReference type="Proteomes" id="UP000269721"/>
    </source>
</evidence>
<keyword evidence="3" id="KW-1185">Reference proteome</keyword>
<dbReference type="EMBL" id="KZ996516">
    <property type="protein sequence ID" value="RKO88732.1"/>
    <property type="molecule type" value="Genomic_DNA"/>
</dbReference>
<accession>A0A4P9W998</accession>
<feature type="region of interest" description="Disordered" evidence="1">
    <location>
        <begin position="187"/>
        <end position="235"/>
    </location>
</feature>